<dbReference type="SUPFAM" id="SSF158791">
    <property type="entry name" value="MgtE N-terminal domain-like"/>
    <property type="match status" value="1"/>
</dbReference>
<organism evidence="3 4">
    <name type="scientific">Roseomonas alba</name>
    <dbReference type="NCBI Taxonomy" id="2846776"/>
    <lineage>
        <taxon>Bacteria</taxon>
        <taxon>Pseudomonadati</taxon>
        <taxon>Pseudomonadota</taxon>
        <taxon>Alphaproteobacteria</taxon>
        <taxon>Acetobacterales</taxon>
        <taxon>Roseomonadaceae</taxon>
        <taxon>Roseomonas</taxon>
    </lineage>
</organism>
<protein>
    <recommendedName>
        <fullName evidence="5">Magnesium transporter MgtE intracellular domain-containing protein</fullName>
    </recommendedName>
</protein>
<evidence type="ECO:0008006" key="5">
    <source>
        <dbReference type="Google" id="ProtNLM"/>
    </source>
</evidence>
<feature type="compositionally biased region" description="Low complexity" evidence="2">
    <location>
        <begin position="56"/>
        <end position="66"/>
    </location>
</feature>
<dbReference type="Proteomes" id="UP001196565">
    <property type="component" value="Unassembled WGS sequence"/>
</dbReference>
<keyword evidence="4" id="KW-1185">Reference proteome</keyword>
<accession>A0ABS7A4R6</accession>
<gene>
    <name evidence="3" type="ORF">KPL78_05485</name>
</gene>
<dbReference type="EMBL" id="JAHYBZ010000002">
    <property type="protein sequence ID" value="MBW6397291.1"/>
    <property type="molecule type" value="Genomic_DNA"/>
</dbReference>
<proteinExistence type="predicted"/>
<name>A0ABS7A4R6_9PROT</name>
<comment type="caution">
    <text evidence="3">The sequence shown here is derived from an EMBL/GenBank/DDBJ whole genome shotgun (WGS) entry which is preliminary data.</text>
</comment>
<feature type="coiled-coil region" evidence="1">
    <location>
        <begin position="77"/>
        <end position="142"/>
    </location>
</feature>
<evidence type="ECO:0000313" key="4">
    <source>
        <dbReference type="Proteomes" id="UP001196565"/>
    </source>
</evidence>
<reference evidence="3 4" key="1">
    <citation type="submission" date="2021-07" db="EMBL/GenBank/DDBJ databases">
        <authorList>
            <person name="So Y."/>
        </authorList>
    </citation>
    <scope>NUCLEOTIDE SEQUENCE [LARGE SCALE GENOMIC DNA]</scope>
    <source>
        <strain evidence="3 4">HJA6</strain>
    </source>
</reference>
<keyword evidence="1" id="KW-0175">Coiled coil</keyword>
<evidence type="ECO:0000313" key="3">
    <source>
        <dbReference type="EMBL" id="MBW6397291.1"/>
    </source>
</evidence>
<evidence type="ECO:0000256" key="1">
    <source>
        <dbReference type="SAM" id="Coils"/>
    </source>
</evidence>
<dbReference type="RefSeq" id="WP_219761915.1">
    <property type="nucleotide sequence ID" value="NZ_JAHYBZ010000002.1"/>
</dbReference>
<evidence type="ECO:0000256" key="2">
    <source>
        <dbReference type="SAM" id="MobiDB-lite"/>
    </source>
</evidence>
<feature type="region of interest" description="Disordered" evidence="2">
    <location>
        <begin position="45"/>
        <end position="77"/>
    </location>
</feature>
<sequence length="213" mass="22978">MMALPRPRLVPAAILAMGGLFLVKAETLLVALRAPSLAVVAPAQASDPAPAPAPASRPAAAPAATPVAPPAPPDPAAQAERALLEQLRARRADIEAREQAVAAQQVMIQAAEQRLARRVEELTALQQRLESLDRARTDREEAGWRGLVRTYEAMRPRDAAAIFDDLELPVLVEILDRMNERKAAPVIGAMRPEKARTVTAELARHRAQRNAAD</sequence>